<evidence type="ECO:0000313" key="2">
    <source>
        <dbReference type="EMBL" id="NMH27947.1"/>
    </source>
</evidence>
<keyword evidence="1" id="KW-1133">Transmembrane helix</keyword>
<comment type="caution">
    <text evidence="2">The sequence shown here is derived from an EMBL/GenBank/DDBJ whole genome shotgun (WGS) entry which is preliminary data.</text>
</comment>
<keyword evidence="3" id="KW-1185">Reference proteome</keyword>
<feature type="transmembrane region" description="Helical" evidence="1">
    <location>
        <begin position="28"/>
        <end position="47"/>
    </location>
</feature>
<dbReference type="EMBL" id="JAAMPU010000103">
    <property type="protein sequence ID" value="NMH27947.1"/>
    <property type="molecule type" value="Genomic_DNA"/>
</dbReference>
<protein>
    <recommendedName>
        <fullName evidence="4">Redox-active disulfide protein 2</fullName>
    </recommendedName>
</protein>
<proteinExistence type="predicted"/>
<dbReference type="Proteomes" id="UP000712080">
    <property type="component" value="Unassembled WGS sequence"/>
</dbReference>
<name>A0A972FLP6_9FLAO</name>
<gene>
    <name evidence="2" type="ORF">G6047_07880</name>
</gene>
<evidence type="ECO:0000313" key="3">
    <source>
        <dbReference type="Proteomes" id="UP000712080"/>
    </source>
</evidence>
<organism evidence="2 3">
    <name type="scientific">Flavobacterium silvaticum</name>
    <dbReference type="NCBI Taxonomy" id="1852020"/>
    <lineage>
        <taxon>Bacteria</taxon>
        <taxon>Pseudomonadati</taxon>
        <taxon>Bacteroidota</taxon>
        <taxon>Flavobacteriia</taxon>
        <taxon>Flavobacteriales</taxon>
        <taxon>Flavobacteriaceae</taxon>
        <taxon>Flavobacterium</taxon>
    </lineage>
</organism>
<accession>A0A972FLP6</accession>
<evidence type="ECO:0008006" key="4">
    <source>
        <dbReference type="Google" id="ProtNLM"/>
    </source>
</evidence>
<feature type="transmembrane region" description="Helical" evidence="1">
    <location>
        <begin position="53"/>
        <end position="71"/>
    </location>
</feature>
<dbReference type="AlphaFoldDB" id="A0A972FLP6"/>
<evidence type="ECO:0000256" key="1">
    <source>
        <dbReference type="SAM" id="Phobius"/>
    </source>
</evidence>
<sequence length="87" mass="9478">MKEENTKNKLSGLSVEELEKEKSKIKGVAIGLGIVMVSAAVILLFLMAKSGKFGLAAIIPAMFLTLMPILIRMSQVETELKSRKNNS</sequence>
<reference evidence="2" key="1">
    <citation type="submission" date="2020-02" db="EMBL/GenBank/DDBJ databases">
        <title>Flavobacterium sp. genome.</title>
        <authorList>
            <person name="Jung H.S."/>
            <person name="Baek J.H."/>
            <person name="Jeon C.O."/>
        </authorList>
    </citation>
    <scope>NUCLEOTIDE SEQUENCE</scope>
    <source>
        <strain evidence="2">SE-s28</strain>
    </source>
</reference>
<keyword evidence="1" id="KW-0472">Membrane</keyword>
<keyword evidence="1" id="KW-0812">Transmembrane</keyword>
<dbReference type="RefSeq" id="WP_169527053.1">
    <property type="nucleotide sequence ID" value="NZ_JAAMPU010000103.1"/>
</dbReference>